<dbReference type="InterPro" id="IPR036390">
    <property type="entry name" value="WH_DNA-bd_sf"/>
</dbReference>
<sequence>MAGRKVVAITERQFAVLRVLWEHGPQTVRGLMEHLPRGESQPYTTVLGLLQVMEKAKLVDHEKEGLTHRYRPLVSQQEATGSLLSDFLSRFFHGSAEQLILGLVDAEQLGADELRAIEARLKSAEERTSSGHKDEKDQPGGKRGRTKR</sequence>
<dbReference type="PIRSF" id="PIRSF019455">
    <property type="entry name" value="CopR_AtkY"/>
    <property type="match status" value="1"/>
</dbReference>
<dbReference type="InterPro" id="IPR005650">
    <property type="entry name" value="BlaI_family"/>
</dbReference>
<evidence type="ECO:0000313" key="6">
    <source>
        <dbReference type="EMBL" id="XBH05258.1"/>
    </source>
</evidence>
<dbReference type="EMBL" id="CP155447">
    <property type="protein sequence ID" value="XBH05258.1"/>
    <property type="molecule type" value="Genomic_DNA"/>
</dbReference>
<evidence type="ECO:0000256" key="2">
    <source>
        <dbReference type="ARBA" id="ARBA00023015"/>
    </source>
</evidence>
<dbReference type="GO" id="GO:0003677">
    <property type="term" value="F:DNA binding"/>
    <property type="evidence" value="ECO:0007669"/>
    <property type="project" value="UniProtKB-KW"/>
</dbReference>
<gene>
    <name evidence="6" type="ORF">V5E97_04355</name>
</gene>
<dbReference type="SUPFAM" id="SSF46785">
    <property type="entry name" value="Winged helix' DNA-binding domain"/>
    <property type="match status" value="1"/>
</dbReference>
<feature type="region of interest" description="Disordered" evidence="5">
    <location>
        <begin position="122"/>
        <end position="148"/>
    </location>
</feature>
<dbReference type="AlphaFoldDB" id="A0AAU7CIH0"/>
<protein>
    <submittedName>
        <fullName evidence="6">BlaI/MecI/CopY family transcriptional regulator</fullName>
    </submittedName>
</protein>
<dbReference type="Pfam" id="PF03965">
    <property type="entry name" value="Penicillinase_R"/>
    <property type="match status" value="1"/>
</dbReference>
<evidence type="ECO:0000256" key="3">
    <source>
        <dbReference type="ARBA" id="ARBA00023125"/>
    </source>
</evidence>
<reference evidence="6" key="1">
    <citation type="submission" date="2024-05" db="EMBL/GenBank/DDBJ databases">
        <title>Planctomycetes of the genus Singulisphaera possess chitinolytic capabilities.</title>
        <authorList>
            <person name="Ivanova A."/>
        </authorList>
    </citation>
    <scope>NUCLEOTIDE SEQUENCE</scope>
    <source>
        <strain evidence="6">Ch08T</strain>
    </source>
</reference>
<accession>A0AAU7CIH0</accession>
<dbReference type="Gene3D" id="1.10.10.10">
    <property type="entry name" value="Winged helix-like DNA-binding domain superfamily/Winged helix DNA-binding domain"/>
    <property type="match status" value="1"/>
</dbReference>
<evidence type="ECO:0000256" key="1">
    <source>
        <dbReference type="ARBA" id="ARBA00011046"/>
    </source>
</evidence>
<feature type="compositionally biased region" description="Basic and acidic residues" evidence="5">
    <location>
        <begin position="122"/>
        <end position="140"/>
    </location>
</feature>
<proteinExistence type="inferred from homology"/>
<evidence type="ECO:0000256" key="4">
    <source>
        <dbReference type="ARBA" id="ARBA00023163"/>
    </source>
</evidence>
<name>A0AAU7CIH0_9BACT</name>
<comment type="similarity">
    <text evidence="1">Belongs to the BlaI transcriptional regulatory family.</text>
</comment>
<keyword evidence="4" id="KW-0804">Transcription</keyword>
<keyword evidence="3" id="KW-0238">DNA-binding</keyword>
<keyword evidence="2" id="KW-0805">Transcription regulation</keyword>
<evidence type="ECO:0000256" key="5">
    <source>
        <dbReference type="SAM" id="MobiDB-lite"/>
    </source>
</evidence>
<dbReference type="GO" id="GO:0045892">
    <property type="term" value="P:negative regulation of DNA-templated transcription"/>
    <property type="evidence" value="ECO:0007669"/>
    <property type="project" value="InterPro"/>
</dbReference>
<organism evidence="6">
    <name type="scientific">Singulisphaera sp. Ch08</name>
    <dbReference type="NCBI Taxonomy" id="3120278"/>
    <lineage>
        <taxon>Bacteria</taxon>
        <taxon>Pseudomonadati</taxon>
        <taxon>Planctomycetota</taxon>
        <taxon>Planctomycetia</taxon>
        <taxon>Isosphaerales</taxon>
        <taxon>Isosphaeraceae</taxon>
        <taxon>Singulisphaera</taxon>
    </lineage>
</organism>
<dbReference type="RefSeq" id="WP_406698068.1">
    <property type="nucleotide sequence ID" value="NZ_CP155447.1"/>
</dbReference>
<dbReference type="InterPro" id="IPR036388">
    <property type="entry name" value="WH-like_DNA-bd_sf"/>
</dbReference>
<dbReference type="Gene3D" id="1.10.4040.10">
    <property type="entry name" value="Penicillinase repressor domain"/>
    <property type="match status" value="1"/>
</dbReference>